<feature type="transmembrane region" description="Helical" evidence="2">
    <location>
        <begin position="93"/>
        <end position="118"/>
    </location>
</feature>
<keyword evidence="2" id="KW-0472">Membrane</keyword>
<dbReference type="EMBL" id="CH408157">
    <property type="protein sequence ID" value="EDK39122.2"/>
    <property type="molecule type" value="Genomic_DNA"/>
</dbReference>
<evidence type="ECO:0000256" key="2">
    <source>
        <dbReference type="SAM" id="Phobius"/>
    </source>
</evidence>
<feature type="compositionally biased region" description="Basic residues" evidence="1">
    <location>
        <begin position="210"/>
        <end position="219"/>
    </location>
</feature>
<evidence type="ECO:0000313" key="4">
    <source>
        <dbReference type="EMBL" id="EDK39122.2"/>
    </source>
</evidence>
<evidence type="ECO:0000259" key="3">
    <source>
        <dbReference type="Pfam" id="PF20945"/>
    </source>
</evidence>
<dbReference type="HOGENOM" id="CLU_031977_1_1_1"/>
<evidence type="ECO:0000313" key="5">
    <source>
        <dbReference type="Proteomes" id="UP000001997"/>
    </source>
</evidence>
<protein>
    <recommendedName>
        <fullName evidence="3">RNase MRP protein 1 RNA binding domain-containing protein</fullName>
    </recommendedName>
</protein>
<dbReference type="GO" id="GO:0042134">
    <property type="term" value="F:rRNA primary transcript binding"/>
    <property type="evidence" value="ECO:0007669"/>
    <property type="project" value="InterPro"/>
</dbReference>
<proteinExistence type="predicted"/>
<dbReference type="GeneID" id="5127293"/>
<dbReference type="STRING" id="294746.A5DIW9"/>
<dbReference type="PANTHER" id="PTHR37792:SF1">
    <property type="entry name" value="RIBONUCLEASE MRP PROTEIN SUBUNIT RMP1"/>
    <property type="match status" value="1"/>
</dbReference>
<dbReference type="OMA" id="RAKWMMR"/>
<organism evidence="4 5">
    <name type="scientific">Meyerozyma guilliermondii (strain ATCC 6260 / CBS 566 / DSM 6381 / JCM 1539 / NBRC 10279 / NRRL Y-324)</name>
    <name type="common">Yeast</name>
    <name type="synonym">Candida guilliermondii</name>
    <dbReference type="NCBI Taxonomy" id="294746"/>
    <lineage>
        <taxon>Eukaryota</taxon>
        <taxon>Fungi</taxon>
        <taxon>Dikarya</taxon>
        <taxon>Ascomycota</taxon>
        <taxon>Saccharomycotina</taxon>
        <taxon>Pichiomycetes</taxon>
        <taxon>Debaryomycetaceae</taxon>
        <taxon>Meyerozyma</taxon>
    </lineage>
</organism>
<dbReference type="OrthoDB" id="5414547at2759"/>
<dbReference type="CDD" id="cd22573">
    <property type="entry name" value="RMP1_RBD"/>
    <property type="match status" value="1"/>
</dbReference>
<dbReference type="RefSeq" id="XP_001485491.2">
    <property type="nucleotide sequence ID" value="XM_001485441.1"/>
</dbReference>
<keyword evidence="2" id="KW-1133">Transmembrane helix</keyword>
<dbReference type="InParanoid" id="A5DIW9"/>
<feature type="domain" description="RNase MRP protein 1 RNA binding" evidence="3">
    <location>
        <begin position="25"/>
        <end position="119"/>
    </location>
</feature>
<dbReference type="InterPro" id="IPR047205">
    <property type="entry name" value="RMP1"/>
</dbReference>
<dbReference type="Pfam" id="PF20945">
    <property type="entry name" value="RMP1"/>
    <property type="match status" value="1"/>
</dbReference>
<dbReference type="InterPro" id="IPR047204">
    <property type="entry name" value="RMP1_RBD"/>
</dbReference>
<dbReference type="KEGG" id="pgu:PGUG_03220"/>
<dbReference type="GO" id="GO:0000466">
    <property type="term" value="P:maturation of 5.8S rRNA from tricistronic rRNA transcript (SSU-rRNA, 5.8S rRNA, LSU-rRNA)"/>
    <property type="evidence" value="ECO:0007669"/>
    <property type="project" value="TreeGrafter"/>
</dbReference>
<dbReference type="GO" id="GO:0000294">
    <property type="term" value="P:nuclear-transcribed mRNA catabolic process, RNase MRP-dependent"/>
    <property type="evidence" value="ECO:0007669"/>
    <property type="project" value="TreeGrafter"/>
</dbReference>
<dbReference type="GO" id="GO:0000172">
    <property type="term" value="C:ribonuclease MRP complex"/>
    <property type="evidence" value="ECO:0007669"/>
    <property type="project" value="InterPro"/>
</dbReference>
<dbReference type="FunCoup" id="A5DIW9">
    <property type="interactions" value="77"/>
</dbReference>
<reference evidence="4 5" key="1">
    <citation type="journal article" date="2009" name="Nature">
        <title>Evolution of pathogenicity and sexual reproduction in eight Candida genomes.</title>
        <authorList>
            <person name="Butler G."/>
            <person name="Rasmussen M.D."/>
            <person name="Lin M.F."/>
            <person name="Santos M.A."/>
            <person name="Sakthikumar S."/>
            <person name="Munro C.A."/>
            <person name="Rheinbay E."/>
            <person name="Grabherr M."/>
            <person name="Forche A."/>
            <person name="Reedy J.L."/>
            <person name="Agrafioti I."/>
            <person name="Arnaud M.B."/>
            <person name="Bates S."/>
            <person name="Brown A.J."/>
            <person name="Brunke S."/>
            <person name="Costanzo M.C."/>
            <person name="Fitzpatrick D.A."/>
            <person name="de Groot P.W."/>
            <person name="Harris D."/>
            <person name="Hoyer L.L."/>
            <person name="Hube B."/>
            <person name="Klis F.M."/>
            <person name="Kodira C."/>
            <person name="Lennard N."/>
            <person name="Logue M.E."/>
            <person name="Martin R."/>
            <person name="Neiman A.M."/>
            <person name="Nikolaou E."/>
            <person name="Quail M.A."/>
            <person name="Quinn J."/>
            <person name="Santos M.C."/>
            <person name="Schmitzberger F.F."/>
            <person name="Sherlock G."/>
            <person name="Shah P."/>
            <person name="Silverstein K.A."/>
            <person name="Skrzypek M.S."/>
            <person name="Soll D."/>
            <person name="Staggs R."/>
            <person name="Stansfield I."/>
            <person name="Stumpf M.P."/>
            <person name="Sudbery P.E."/>
            <person name="Srikantha T."/>
            <person name="Zeng Q."/>
            <person name="Berman J."/>
            <person name="Berriman M."/>
            <person name="Heitman J."/>
            <person name="Gow N.A."/>
            <person name="Lorenz M.C."/>
            <person name="Birren B.W."/>
            <person name="Kellis M."/>
            <person name="Cuomo C.A."/>
        </authorList>
    </citation>
    <scope>NUCLEOTIDE SEQUENCE [LARGE SCALE GENOMIC DNA]</scope>
    <source>
        <strain evidence="5">ATCC 6260 / CBS 566 / DSM 6381 / JCM 1539 / NBRC 10279 / NRRL Y-324</strain>
    </source>
</reference>
<dbReference type="Proteomes" id="UP000001997">
    <property type="component" value="Unassembled WGS sequence"/>
</dbReference>
<feature type="compositionally biased region" description="Basic and acidic residues" evidence="1">
    <location>
        <begin position="159"/>
        <end position="209"/>
    </location>
</feature>
<keyword evidence="5" id="KW-1185">Reference proteome</keyword>
<dbReference type="PANTHER" id="PTHR37792">
    <property type="entry name" value="RIBONUCLEASE MRP PROTEIN SUBUNIT RMP1"/>
    <property type="match status" value="1"/>
</dbReference>
<sequence length="228" mass="26429">MSVEPNMGTILPQQSVDSLRNEYQLMQLTYHRNLNQHRQARWWRYFNILKRNVSKLLQLFDKLQSMPKKASTIHNKILEICTYLLSRRIFTKVYFELNTILALGQFIALGFALIAMLARVRTLVLEINGVDSIHQANVEAQAIGETHGNLDEIGEEIEPETKVKNDVKEEKMKVKNEAPKSEPNNEHSENKDLRREVPNERKRTKESKSGKPKKKKKAKSAIDDIFGF</sequence>
<evidence type="ECO:0000256" key="1">
    <source>
        <dbReference type="SAM" id="MobiDB-lite"/>
    </source>
</evidence>
<dbReference type="AlphaFoldDB" id="A5DIW9"/>
<name>A5DIW9_PICGU</name>
<dbReference type="eggNOG" id="ENOG502S2QW">
    <property type="taxonomic scope" value="Eukaryota"/>
</dbReference>
<keyword evidence="2" id="KW-0812">Transmembrane</keyword>
<feature type="region of interest" description="Disordered" evidence="1">
    <location>
        <begin position="149"/>
        <end position="228"/>
    </location>
</feature>
<accession>A5DIW9</accession>
<gene>
    <name evidence="4" type="ORF">PGUG_03220</name>
</gene>
<dbReference type="VEuPathDB" id="FungiDB:PGUG_03220"/>